<evidence type="ECO:0000313" key="1">
    <source>
        <dbReference type="EMBL" id="GAQ88549.1"/>
    </source>
</evidence>
<dbReference type="Proteomes" id="UP000054558">
    <property type="component" value="Unassembled WGS sequence"/>
</dbReference>
<protein>
    <submittedName>
        <fullName evidence="1">Uncharacterized protein</fullName>
    </submittedName>
</protein>
<name>A0A1Y1IGB2_KLENI</name>
<gene>
    <name evidence="1" type="ORF">KFL_004380090</name>
</gene>
<keyword evidence="2" id="KW-1185">Reference proteome</keyword>
<organism evidence="1 2">
    <name type="scientific">Klebsormidium nitens</name>
    <name type="common">Green alga</name>
    <name type="synonym">Ulothrix nitens</name>
    <dbReference type="NCBI Taxonomy" id="105231"/>
    <lineage>
        <taxon>Eukaryota</taxon>
        <taxon>Viridiplantae</taxon>
        <taxon>Streptophyta</taxon>
        <taxon>Klebsormidiophyceae</taxon>
        <taxon>Klebsormidiales</taxon>
        <taxon>Klebsormidiaceae</taxon>
        <taxon>Klebsormidium</taxon>
    </lineage>
</organism>
<reference evidence="1 2" key="1">
    <citation type="journal article" date="2014" name="Nat. Commun.">
        <title>Klebsormidium flaccidum genome reveals primary factors for plant terrestrial adaptation.</title>
        <authorList>
            <person name="Hori K."/>
            <person name="Maruyama F."/>
            <person name="Fujisawa T."/>
            <person name="Togashi T."/>
            <person name="Yamamoto N."/>
            <person name="Seo M."/>
            <person name="Sato S."/>
            <person name="Yamada T."/>
            <person name="Mori H."/>
            <person name="Tajima N."/>
            <person name="Moriyama T."/>
            <person name="Ikeuchi M."/>
            <person name="Watanabe M."/>
            <person name="Wada H."/>
            <person name="Kobayashi K."/>
            <person name="Saito M."/>
            <person name="Masuda T."/>
            <person name="Sasaki-Sekimoto Y."/>
            <person name="Mashiguchi K."/>
            <person name="Awai K."/>
            <person name="Shimojima M."/>
            <person name="Masuda S."/>
            <person name="Iwai M."/>
            <person name="Nobusawa T."/>
            <person name="Narise T."/>
            <person name="Kondo S."/>
            <person name="Saito H."/>
            <person name="Sato R."/>
            <person name="Murakawa M."/>
            <person name="Ihara Y."/>
            <person name="Oshima-Yamada Y."/>
            <person name="Ohtaka K."/>
            <person name="Satoh M."/>
            <person name="Sonobe K."/>
            <person name="Ishii M."/>
            <person name="Ohtani R."/>
            <person name="Kanamori-Sato M."/>
            <person name="Honoki R."/>
            <person name="Miyazaki D."/>
            <person name="Mochizuki H."/>
            <person name="Umetsu J."/>
            <person name="Higashi K."/>
            <person name="Shibata D."/>
            <person name="Kamiya Y."/>
            <person name="Sato N."/>
            <person name="Nakamura Y."/>
            <person name="Tabata S."/>
            <person name="Ida S."/>
            <person name="Kurokawa K."/>
            <person name="Ohta H."/>
        </authorList>
    </citation>
    <scope>NUCLEOTIDE SEQUENCE [LARGE SCALE GENOMIC DNA]</scope>
    <source>
        <strain evidence="1 2">NIES-2285</strain>
    </source>
</reference>
<accession>A0A1Y1IGB2</accession>
<dbReference type="AlphaFoldDB" id="A0A1Y1IGB2"/>
<dbReference type="EMBL" id="DF237387">
    <property type="protein sequence ID" value="GAQ88549.1"/>
    <property type="molecule type" value="Genomic_DNA"/>
</dbReference>
<proteinExistence type="predicted"/>
<sequence length="95" mass="10470">MSNAAPFAAPLVDFDPRQYEAAPAIALSGNSQLPTQSCLWQCTDLSTIASEKPDWVLMLCKEAYLKALPGALDWATSSMLYSGWSTLHSKELHYF</sequence>
<evidence type="ECO:0000313" key="2">
    <source>
        <dbReference type="Proteomes" id="UP000054558"/>
    </source>
</evidence>